<organism evidence="3 4">
    <name type="scientific">Candidatus Dechloromonas phosphorivorans</name>
    <dbReference type="NCBI Taxonomy" id="2899244"/>
    <lineage>
        <taxon>Bacteria</taxon>
        <taxon>Pseudomonadati</taxon>
        <taxon>Pseudomonadota</taxon>
        <taxon>Betaproteobacteria</taxon>
        <taxon>Rhodocyclales</taxon>
        <taxon>Azonexaceae</taxon>
        <taxon>Dechloromonas</taxon>
    </lineage>
</organism>
<proteinExistence type="predicted"/>
<sequence>MNNGMNPSHGSVDSSKQALVMDLKNALGDADRLLSNVVASSADDIAVARRKLESRLANAKTMLMDASMAVSDRARYAADATDVYVRDNPWKMLGVAAAAGVVIGGILLRRR</sequence>
<dbReference type="AlphaFoldDB" id="A0A9D7LT55"/>
<reference evidence="3" key="1">
    <citation type="submission" date="2020-10" db="EMBL/GenBank/DDBJ databases">
        <title>Connecting structure to function with the recovery of over 1000 high-quality activated sludge metagenome-assembled genomes encoding full-length rRNA genes using long-read sequencing.</title>
        <authorList>
            <person name="Singleton C.M."/>
            <person name="Petriglieri F."/>
            <person name="Kristensen J.M."/>
            <person name="Kirkegaard R.H."/>
            <person name="Michaelsen T.Y."/>
            <person name="Andersen M.H."/>
            <person name="Karst S.M."/>
            <person name="Dueholm M.S."/>
            <person name="Nielsen P.H."/>
            <person name="Albertsen M."/>
        </authorList>
    </citation>
    <scope>NUCLEOTIDE SEQUENCE</scope>
    <source>
        <strain evidence="3">OdNE_18-Q3-R46-58_BAT3C.305</strain>
    </source>
</reference>
<protein>
    <submittedName>
        <fullName evidence="3">DUF883 domain-containing protein</fullName>
    </submittedName>
</protein>
<gene>
    <name evidence="3" type="ORF">IPN75_14925</name>
</gene>
<dbReference type="PANTHER" id="PTHR35893:SF3">
    <property type="entry name" value="INNER MEMBRANE PROTEIN"/>
    <property type="match status" value="1"/>
</dbReference>
<keyword evidence="1" id="KW-1133">Transmembrane helix</keyword>
<keyword evidence="1" id="KW-0812">Transmembrane</keyword>
<name>A0A9D7LT55_9RHOO</name>
<evidence type="ECO:0000259" key="2">
    <source>
        <dbReference type="Pfam" id="PF19029"/>
    </source>
</evidence>
<dbReference type="Pfam" id="PF19029">
    <property type="entry name" value="DUF883_C"/>
    <property type="match status" value="1"/>
</dbReference>
<dbReference type="PANTHER" id="PTHR35893">
    <property type="entry name" value="INNER MEMBRANE PROTEIN-RELATED"/>
    <property type="match status" value="1"/>
</dbReference>
<dbReference type="GO" id="GO:0043022">
    <property type="term" value="F:ribosome binding"/>
    <property type="evidence" value="ECO:0007669"/>
    <property type="project" value="InterPro"/>
</dbReference>
<evidence type="ECO:0000313" key="4">
    <source>
        <dbReference type="Proteomes" id="UP000808146"/>
    </source>
</evidence>
<dbReference type="EMBL" id="JADKBR010000017">
    <property type="protein sequence ID" value="MBK8891570.1"/>
    <property type="molecule type" value="Genomic_DNA"/>
</dbReference>
<dbReference type="Proteomes" id="UP000808146">
    <property type="component" value="Unassembled WGS sequence"/>
</dbReference>
<evidence type="ECO:0000256" key="1">
    <source>
        <dbReference type="SAM" id="Phobius"/>
    </source>
</evidence>
<keyword evidence="1" id="KW-0472">Membrane</keyword>
<feature type="transmembrane region" description="Helical" evidence="1">
    <location>
        <begin position="90"/>
        <end position="108"/>
    </location>
</feature>
<comment type="caution">
    <text evidence="3">The sequence shown here is derived from an EMBL/GenBank/DDBJ whole genome shotgun (WGS) entry which is preliminary data.</text>
</comment>
<evidence type="ECO:0000313" key="3">
    <source>
        <dbReference type="EMBL" id="MBK8891570.1"/>
    </source>
</evidence>
<dbReference type="InterPro" id="IPR043605">
    <property type="entry name" value="DUF883_C"/>
</dbReference>
<dbReference type="InterPro" id="IPR010279">
    <property type="entry name" value="YqjD/ElaB"/>
</dbReference>
<feature type="domain" description="DUF883" evidence="2">
    <location>
        <begin position="81"/>
        <end position="110"/>
    </location>
</feature>
<accession>A0A9D7LT55</accession>